<dbReference type="PRINTS" id="PR00344">
    <property type="entry name" value="BCTRLSENSOR"/>
</dbReference>
<evidence type="ECO:0000256" key="2">
    <source>
        <dbReference type="ARBA" id="ARBA00012438"/>
    </source>
</evidence>
<evidence type="ECO:0000259" key="5">
    <source>
        <dbReference type="PROSITE" id="PS50109"/>
    </source>
</evidence>
<dbReference type="InterPro" id="IPR003594">
    <property type="entry name" value="HATPase_dom"/>
</dbReference>
<organism evidence="6 7">
    <name type="scientific">Terrybacteria sp. (strain RIFCSPHIGHO2_01_FULL_58_15)</name>
    <dbReference type="NCBI Taxonomy" id="1802363"/>
    <lineage>
        <taxon>Bacteria</taxon>
        <taxon>Candidatus Terryibacteriota</taxon>
    </lineage>
</organism>
<dbReference type="PANTHER" id="PTHR43547:SF2">
    <property type="entry name" value="HYBRID SIGNAL TRANSDUCTION HISTIDINE KINASE C"/>
    <property type="match status" value="1"/>
</dbReference>
<dbReference type="PANTHER" id="PTHR43547">
    <property type="entry name" value="TWO-COMPONENT HISTIDINE KINASE"/>
    <property type="match status" value="1"/>
</dbReference>
<dbReference type="Proteomes" id="UP000178690">
    <property type="component" value="Unassembled WGS sequence"/>
</dbReference>
<keyword evidence="4" id="KW-0812">Transmembrane</keyword>
<evidence type="ECO:0000313" key="6">
    <source>
        <dbReference type="EMBL" id="OHA48243.1"/>
    </source>
</evidence>
<keyword evidence="4" id="KW-0472">Membrane</keyword>
<dbReference type="SMART" id="SM00388">
    <property type="entry name" value="HisKA"/>
    <property type="match status" value="1"/>
</dbReference>
<dbReference type="InterPro" id="IPR004358">
    <property type="entry name" value="Sig_transdc_His_kin-like_C"/>
</dbReference>
<dbReference type="SMART" id="SM00387">
    <property type="entry name" value="HATPase_c"/>
    <property type="match status" value="1"/>
</dbReference>
<protein>
    <recommendedName>
        <fullName evidence="2">histidine kinase</fullName>
        <ecNumber evidence="2">2.7.13.3</ecNumber>
    </recommendedName>
</protein>
<dbReference type="Pfam" id="PF00512">
    <property type="entry name" value="HisKA"/>
    <property type="match status" value="1"/>
</dbReference>
<dbReference type="InterPro" id="IPR036890">
    <property type="entry name" value="HATPase_C_sf"/>
</dbReference>
<proteinExistence type="predicted"/>
<dbReference type="Pfam" id="PF02518">
    <property type="entry name" value="HATPase_c"/>
    <property type="match status" value="1"/>
</dbReference>
<keyword evidence="3" id="KW-0597">Phosphoprotein</keyword>
<dbReference type="GO" id="GO:0000155">
    <property type="term" value="F:phosphorelay sensor kinase activity"/>
    <property type="evidence" value="ECO:0007669"/>
    <property type="project" value="InterPro"/>
</dbReference>
<dbReference type="STRING" id="1802363.A2682_00190"/>
<keyword evidence="4" id="KW-1133">Transmembrane helix</keyword>
<dbReference type="PROSITE" id="PS50109">
    <property type="entry name" value="HIS_KIN"/>
    <property type="match status" value="1"/>
</dbReference>
<feature type="domain" description="Histidine kinase" evidence="5">
    <location>
        <begin position="105"/>
        <end position="321"/>
    </location>
</feature>
<feature type="transmembrane region" description="Helical" evidence="4">
    <location>
        <begin position="16"/>
        <end position="35"/>
    </location>
</feature>
<dbReference type="SUPFAM" id="SSF47384">
    <property type="entry name" value="Homodimeric domain of signal transducing histidine kinase"/>
    <property type="match status" value="1"/>
</dbReference>
<reference evidence="6 7" key="1">
    <citation type="journal article" date="2016" name="Nat. Commun.">
        <title>Thousands of microbial genomes shed light on interconnected biogeochemical processes in an aquifer system.</title>
        <authorList>
            <person name="Anantharaman K."/>
            <person name="Brown C.T."/>
            <person name="Hug L.A."/>
            <person name="Sharon I."/>
            <person name="Castelle C.J."/>
            <person name="Probst A.J."/>
            <person name="Thomas B.C."/>
            <person name="Singh A."/>
            <person name="Wilkins M.J."/>
            <person name="Karaoz U."/>
            <person name="Brodie E.L."/>
            <person name="Williams K.H."/>
            <person name="Hubbard S.S."/>
            <person name="Banfield J.F."/>
        </authorList>
    </citation>
    <scope>NUCLEOTIDE SEQUENCE [LARGE SCALE GENOMIC DNA]</scope>
    <source>
        <strain evidence="7">RIFCSPHIGHO2_01_FULL_58_15</strain>
    </source>
</reference>
<dbReference type="EC" id="2.7.13.3" evidence="2"/>
<dbReference type="Gene3D" id="3.30.565.10">
    <property type="entry name" value="Histidine kinase-like ATPase, C-terminal domain"/>
    <property type="match status" value="1"/>
</dbReference>
<evidence type="ECO:0000256" key="3">
    <source>
        <dbReference type="ARBA" id="ARBA00022553"/>
    </source>
</evidence>
<dbReference type="CDD" id="cd00082">
    <property type="entry name" value="HisKA"/>
    <property type="match status" value="1"/>
</dbReference>
<dbReference type="InterPro" id="IPR003661">
    <property type="entry name" value="HisK_dim/P_dom"/>
</dbReference>
<dbReference type="SUPFAM" id="SSF55874">
    <property type="entry name" value="ATPase domain of HSP90 chaperone/DNA topoisomerase II/histidine kinase"/>
    <property type="match status" value="1"/>
</dbReference>
<evidence type="ECO:0000256" key="1">
    <source>
        <dbReference type="ARBA" id="ARBA00000085"/>
    </source>
</evidence>
<comment type="caution">
    <text evidence="6">The sequence shown here is derived from an EMBL/GenBank/DDBJ whole genome shotgun (WGS) entry which is preliminary data.</text>
</comment>
<gene>
    <name evidence="6" type="ORF">A2682_00190</name>
</gene>
<accession>A0A1G2PIZ9</accession>
<evidence type="ECO:0000256" key="4">
    <source>
        <dbReference type="SAM" id="Phobius"/>
    </source>
</evidence>
<dbReference type="EMBL" id="MHST01000023">
    <property type="protein sequence ID" value="OHA48243.1"/>
    <property type="molecule type" value="Genomic_DNA"/>
</dbReference>
<feature type="transmembrane region" description="Helical" evidence="4">
    <location>
        <begin position="63"/>
        <end position="82"/>
    </location>
</feature>
<dbReference type="InterPro" id="IPR005467">
    <property type="entry name" value="His_kinase_dom"/>
</dbReference>
<sequence length="331" mass="36346">MADQPHRASANSYQRLLAIGFVIAVVSAVFFIIFVVREVDALATLLAVPAGAIRAIQIREGALIAIGFAALYAVFAFTVYSFRDAIAQVQEERRSARFRAKVVDVIVHEITTPITALRWQIDFLQEKMKAGETDTPEVRQMIADAYGALERLNGLARKLIDIAHLEQEELLPRKGEDILPVILSVAEPYRAAAEAKKISFSLELPQSLPRALVNHEFFSRALSELLENAVKFTDRGGIAVNAEETPEFVVITVADSGIGISHPERLFRPLQQIGREVREQRGVGAGLYLAKLAIEKQQGSILFRPNPGGGSAFSVMIPRETLSEPPRLPGA</sequence>
<dbReference type="InterPro" id="IPR036097">
    <property type="entry name" value="HisK_dim/P_sf"/>
</dbReference>
<evidence type="ECO:0000313" key="7">
    <source>
        <dbReference type="Proteomes" id="UP000178690"/>
    </source>
</evidence>
<comment type="catalytic activity">
    <reaction evidence="1">
        <text>ATP + protein L-histidine = ADP + protein N-phospho-L-histidine.</text>
        <dbReference type="EC" id="2.7.13.3"/>
    </reaction>
</comment>
<dbReference type="AlphaFoldDB" id="A0A1G2PIZ9"/>
<dbReference type="Gene3D" id="1.10.287.130">
    <property type="match status" value="1"/>
</dbReference>
<name>A0A1G2PIZ9_TERXR</name>